<reference evidence="5 6" key="1">
    <citation type="submission" date="2015-01" db="EMBL/GenBank/DDBJ databases">
        <title>Draft genome of the acidophilic iron oxidizer Ferrimicrobium acidiphilum strain T23.</title>
        <authorList>
            <person name="Poehlein A."/>
            <person name="Eisen S."/>
            <person name="Schloemann M."/>
            <person name="Johnson B.D."/>
            <person name="Daniel R."/>
            <person name="Muehling M."/>
        </authorList>
    </citation>
    <scope>NUCLEOTIDE SEQUENCE [LARGE SCALE GENOMIC DNA]</scope>
    <source>
        <strain evidence="5 6">T23</strain>
    </source>
</reference>
<name>A0A0D8FYA6_9ACTN</name>
<proteinExistence type="inferred from homology"/>
<dbReference type="CDD" id="cd06338">
    <property type="entry name" value="PBP1_ABC_ligand_binding-like"/>
    <property type="match status" value="1"/>
</dbReference>
<keyword evidence="2 3" id="KW-0732">Signal</keyword>
<dbReference type="PANTHER" id="PTHR30483:SF37">
    <property type="entry name" value="ABC TRANSPORTER SUBSTRATE-BINDING PROTEIN"/>
    <property type="match status" value="1"/>
</dbReference>
<protein>
    <recommendedName>
        <fullName evidence="4">Leucine-binding protein domain-containing protein</fullName>
    </recommendedName>
</protein>
<feature type="signal peptide" evidence="3">
    <location>
        <begin position="1"/>
        <end position="34"/>
    </location>
</feature>
<dbReference type="PANTHER" id="PTHR30483">
    <property type="entry name" value="LEUCINE-SPECIFIC-BINDING PROTEIN"/>
    <property type="match status" value="1"/>
</dbReference>
<evidence type="ECO:0000256" key="3">
    <source>
        <dbReference type="SAM" id="SignalP"/>
    </source>
</evidence>
<keyword evidence="6" id="KW-1185">Reference proteome</keyword>
<organism evidence="5 6">
    <name type="scientific">Ferrimicrobium acidiphilum DSM 19497</name>
    <dbReference type="NCBI Taxonomy" id="1121877"/>
    <lineage>
        <taxon>Bacteria</taxon>
        <taxon>Bacillati</taxon>
        <taxon>Actinomycetota</taxon>
        <taxon>Acidimicrobiia</taxon>
        <taxon>Acidimicrobiales</taxon>
        <taxon>Acidimicrobiaceae</taxon>
        <taxon>Ferrimicrobium</taxon>
    </lineage>
</organism>
<dbReference type="EMBL" id="JXUW01000006">
    <property type="protein sequence ID" value="KJE77262.1"/>
    <property type="molecule type" value="Genomic_DNA"/>
</dbReference>
<comment type="caution">
    <text evidence="5">The sequence shown here is derived from an EMBL/GenBank/DDBJ whole genome shotgun (WGS) entry which is preliminary data.</text>
</comment>
<evidence type="ECO:0000256" key="1">
    <source>
        <dbReference type="ARBA" id="ARBA00010062"/>
    </source>
</evidence>
<dbReference type="OrthoDB" id="26870at2"/>
<evidence type="ECO:0000313" key="5">
    <source>
        <dbReference type="EMBL" id="KJE77262.1"/>
    </source>
</evidence>
<evidence type="ECO:0000259" key="4">
    <source>
        <dbReference type="Pfam" id="PF13458"/>
    </source>
</evidence>
<evidence type="ECO:0000256" key="2">
    <source>
        <dbReference type="ARBA" id="ARBA00022729"/>
    </source>
</evidence>
<dbReference type="Proteomes" id="UP000032336">
    <property type="component" value="Unassembled WGS sequence"/>
</dbReference>
<dbReference type="InterPro" id="IPR028081">
    <property type="entry name" value="Leu-bd"/>
</dbReference>
<gene>
    <name evidence="5" type="ORF">FEAC_09740</name>
</gene>
<accession>A0A0D8FYA6</accession>
<dbReference type="Pfam" id="PF13458">
    <property type="entry name" value="Peripla_BP_6"/>
    <property type="match status" value="1"/>
</dbReference>
<sequence>MQSVGRIIGQQGRRGRKRILRGGLTLAAASLALAACGSSSTSSTSSSSSSSKGPIVVGTSLSLTGDFASNGIAFQRGYNAWVSYVNSHGGLLGHKVSLKILNDTSSPSQVATNYQDLITTDHVPLIVGPFSSLLTVPAAKIASRYGYAMVEGAGGAPSVFSYGLKNVFDVSYPIKIAVVPTAKWIASLPKSERPTTAAYVTSNNIFAQPQIAPAQAVLQKAGVRTVYNQVFQSETTDFTPLADAIVASHAQVVVLSSTSVSKIIDFVKVFTANHFYPKVLIGTNGVGEPTFVNAVGKSAANGIIEPNGWYPGYKNALSAAFIKEYLKLYGGSAGSITASSAEAFGTGEVLAQAVQATHSFNQAKILKYLHSGAVFQTDQGPVKFNSKGENVDGIVQTFQWQNGGTKLVQILPKSSQSVAPLFPRPAAG</sequence>
<dbReference type="Gene3D" id="3.40.50.2300">
    <property type="match status" value="2"/>
</dbReference>
<feature type="chain" id="PRO_5038878852" description="Leucine-binding protein domain-containing protein" evidence="3">
    <location>
        <begin position="35"/>
        <end position="428"/>
    </location>
</feature>
<evidence type="ECO:0000313" key="6">
    <source>
        <dbReference type="Proteomes" id="UP000032336"/>
    </source>
</evidence>
<dbReference type="eggNOG" id="COG0683">
    <property type="taxonomic scope" value="Bacteria"/>
</dbReference>
<dbReference type="SUPFAM" id="SSF53822">
    <property type="entry name" value="Periplasmic binding protein-like I"/>
    <property type="match status" value="1"/>
</dbReference>
<feature type="domain" description="Leucine-binding protein" evidence="4">
    <location>
        <begin position="54"/>
        <end position="404"/>
    </location>
</feature>
<comment type="similarity">
    <text evidence="1">Belongs to the leucine-binding protein family.</text>
</comment>
<dbReference type="GeneID" id="78372238"/>
<dbReference type="RefSeq" id="WP_035392570.1">
    <property type="nucleotide sequence ID" value="NZ_JXUW01000006.1"/>
</dbReference>
<dbReference type="InterPro" id="IPR051010">
    <property type="entry name" value="BCAA_transport"/>
</dbReference>
<dbReference type="STRING" id="1121877.FEAC_09740"/>
<dbReference type="InterPro" id="IPR028082">
    <property type="entry name" value="Peripla_BP_I"/>
</dbReference>
<dbReference type="AlphaFoldDB" id="A0A0D8FYA6"/>